<sequence length="354" mass="41342">MKVRIKEHHLDVFSKTSGLVIHEDNSCEVVQKMDDFDTKEYNAILGERKRDGKENRNEYFQFGKIHCYEWIDENQAILFTIEEDDKTPVAEKDYWPKWPMHFDYVFDNNQAPGKVELPFSTTFYGIKYVVEGSNKCAVLISDVKDTNKNRKIGIRCFVPGAVLSFGVVQDSDGEYRLRSCFLEYKNSRYFMCYVMKDDYFVRGNCKKVFHAYFYKEKYLASKYLAFLSSVMFGSFRGTSAKLNGIKIDFGEHACILEVEDGEVVKEMYIYKSRYDYGRGFDVIRDNYLEPHRLPFDLESIEYLLADYSPIMSTGSNVFIKGAKNNFGHFDPRGDLNVYEGDYDVIIDDSFIKLI</sequence>
<evidence type="ECO:0000313" key="1">
    <source>
        <dbReference type="Proteomes" id="UP000887576"/>
    </source>
</evidence>
<name>A0AC34R8H8_9BILA</name>
<dbReference type="WBParaSite" id="JU765_v2.g4451.t1">
    <property type="protein sequence ID" value="JU765_v2.g4451.t1"/>
    <property type="gene ID" value="JU765_v2.g4451"/>
</dbReference>
<proteinExistence type="predicted"/>
<dbReference type="Proteomes" id="UP000887576">
    <property type="component" value="Unplaced"/>
</dbReference>
<protein>
    <submittedName>
        <fullName evidence="2">Uncharacterized protein</fullName>
    </submittedName>
</protein>
<accession>A0AC34R8H8</accession>
<reference evidence="2" key="1">
    <citation type="submission" date="2022-11" db="UniProtKB">
        <authorList>
            <consortium name="WormBaseParasite"/>
        </authorList>
    </citation>
    <scope>IDENTIFICATION</scope>
</reference>
<organism evidence="1 2">
    <name type="scientific">Panagrolaimus sp. JU765</name>
    <dbReference type="NCBI Taxonomy" id="591449"/>
    <lineage>
        <taxon>Eukaryota</taxon>
        <taxon>Metazoa</taxon>
        <taxon>Ecdysozoa</taxon>
        <taxon>Nematoda</taxon>
        <taxon>Chromadorea</taxon>
        <taxon>Rhabditida</taxon>
        <taxon>Tylenchina</taxon>
        <taxon>Panagrolaimomorpha</taxon>
        <taxon>Panagrolaimoidea</taxon>
        <taxon>Panagrolaimidae</taxon>
        <taxon>Panagrolaimus</taxon>
    </lineage>
</organism>
<evidence type="ECO:0000313" key="2">
    <source>
        <dbReference type="WBParaSite" id="JU765_v2.g4451.t1"/>
    </source>
</evidence>